<keyword evidence="2" id="KW-0689">Ribosomal protein</keyword>
<keyword evidence="3" id="KW-1185">Reference proteome</keyword>
<dbReference type="RefSeq" id="XP_004368261.1">
    <property type="nucleotide sequence ID" value="XM_004368204.1"/>
</dbReference>
<feature type="compositionally biased region" description="Low complexity" evidence="1">
    <location>
        <begin position="68"/>
        <end position="80"/>
    </location>
</feature>
<gene>
    <name evidence="2" type="ORF">ACA1_295930</name>
</gene>
<dbReference type="KEGG" id="acan:ACA1_295930"/>
<dbReference type="Proteomes" id="UP000011083">
    <property type="component" value="Unassembled WGS sequence"/>
</dbReference>
<dbReference type="AlphaFoldDB" id="L8HM88"/>
<sequence length="94" mass="10442">MGGLDNYILYTKDHKLDSLFGLQLKERLKEVYELKHGVKFQAKAAPAVSVKDQWQQIIDNYNRKKEGSSSSSSSTASATSSPPPVAQREQSEVV</sequence>
<protein>
    <submittedName>
        <fullName evidence="2">Ribosomal protein L28, putative</fullName>
    </submittedName>
</protein>
<keyword evidence="2" id="KW-0687">Ribonucleoprotein</keyword>
<reference evidence="2 3" key="1">
    <citation type="journal article" date="2013" name="Genome Biol.">
        <title>Genome of Acanthamoeba castellanii highlights extensive lateral gene transfer and early evolution of tyrosine kinase signaling.</title>
        <authorList>
            <person name="Clarke M."/>
            <person name="Lohan A.J."/>
            <person name="Liu B."/>
            <person name="Lagkouvardos I."/>
            <person name="Roy S."/>
            <person name="Zafar N."/>
            <person name="Bertelli C."/>
            <person name="Schilde C."/>
            <person name="Kianianmomeni A."/>
            <person name="Burglin T.R."/>
            <person name="Frech C."/>
            <person name="Turcotte B."/>
            <person name="Kopec K.O."/>
            <person name="Synnott J.M."/>
            <person name="Choo C."/>
            <person name="Paponov I."/>
            <person name="Finkler A."/>
            <person name="Soon Heng Tan C."/>
            <person name="Hutchins A.P."/>
            <person name="Weinmeier T."/>
            <person name="Rattei T."/>
            <person name="Chu J.S."/>
            <person name="Gimenez G."/>
            <person name="Irimia M."/>
            <person name="Rigden D.J."/>
            <person name="Fitzpatrick D.A."/>
            <person name="Lorenzo-Morales J."/>
            <person name="Bateman A."/>
            <person name="Chiu C.H."/>
            <person name="Tang P."/>
            <person name="Hegemann P."/>
            <person name="Fromm H."/>
            <person name="Raoult D."/>
            <person name="Greub G."/>
            <person name="Miranda-Saavedra D."/>
            <person name="Chen N."/>
            <person name="Nash P."/>
            <person name="Ginger M.L."/>
            <person name="Horn M."/>
            <person name="Schaap P."/>
            <person name="Caler L."/>
            <person name="Loftus B."/>
        </authorList>
    </citation>
    <scope>NUCLEOTIDE SEQUENCE [LARGE SCALE GENOMIC DNA]</scope>
    <source>
        <strain evidence="2 3">Neff</strain>
    </source>
</reference>
<dbReference type="VEuPathDB" id="AmoebaDB:ACA1_295930"/>
<dbReference type="EMBL" id="KB007805">
    <property type="protein sequence ID" value="ELR25506.1"/>
    <property type="molecule type" value="Genomic_DNA"/>
</dbReference>
<evidence type="ECO:0000313" key="2">
    <source>
        <dbReference type="EMBL" id="ELR25506.1"/>
    </source>
</evidence>
<dbReference type="OrthoDB" id="361870at2759"/>
<dbReference type="GO" id="GO:0005840">
    <property type="term" value="C:ribosome"/>
    <property type="evidence" value="ECO:0007669"/>
    <property type="project" value="UniProtKB-KW"/>
</dbReference>
<accession>L8HM88</accession>
<organism evidence="2 3">
    <name type="scientific">Acanthamoeba castellanii (strain ATCC 30010 / Neff)</name>
    <dbReference type="NCBI Taxonomy" id="1257118"/>
    <lineage>
        <taxon>Eukaryota</taxon>
        <taxon>Amoebozoa</taxon>
        <taxon>Discosea</taxon>
        <taxon>Longamoebia</taxon>
        <taxon>Centramoebida</taxon>
        <taxon>Acanthamoebidae</taxon>
        <taxon>Acanthamoeba</taxon>
    </lineage>
</organism>
<evidence type="ECO:0000313" key="3">
    <source>
        <dbReference type="Proteomes" id="UP000011083"/>
    </source>
</evidence>
<feature type="region of interest" description="Disordered" evidence="1">
    <location>
        <begin position="62"/>
        <end position="94"/>
    </location>
</feature>
<name>L8HM88_ACACF</name>
<evidence type="ECO:0000256" key="1">
    <source>
        <dbReference type="SAM" id="MobiDB-lite"/>
    </source>
</evidence>
<dbReference type="GeneID" id="14926565"/>
<proteinExistence type="predicted"/>